<evidence type="ECO:0000256" key="3">
    <source>
        <dbReference type="SAM" id="MobiDB-lite"/>
    </source>
</evidence>
<protein>
    <submittedName>
        <fullName evidence="5">Protein kinase</fullName>
    </submittedName>
</protein>
<dbReference type="eggNOG" id="KOG0661">
    <property type="taxonomic scope" value="Eukaryota"/>
</dbReference>
<dbReference type="eggNOG" id="KOG0229">
    <property type="taxonomic scope" value="Eukaryota"/>
</dbReference>
<dbReference type="PANTHER" id="PTHR43215:SF14">
    <property type="entry name" value="RADIAL SPOKE HEAD 1 HOMOLOG"/>
    <property type="match status" value="1"/>
</dbReference>
<feature type="coiled-coil region" evidence="2">
    <location>
        <begin position="812"/>
        <end position="839"/>
    </location>
</feature>
<evidence type="ECO:0000256" key="2">
    <source>
        <dbReference type="SAM" id="Coils"/>
    </source>
</evidence>
<evidence type="ECO:0000256" key="1">
    <source>
        <dbReference type="ARBA" id="ARBA00022737"/>
    </source>
</evidence>
<dbReference type="Proteomes" id="UP000009168">
    <property type="component" value="Unassembled WGS sequence"/>
</dbReference>
<sequence>MGNQNSDVKANADEHSQLMENYITVKNIQDEKYGEGVLMQNKLTGAYCLLKEYNSTDDYEFEKAYSKYKKRQELKHENIVMLLGIAQKKESQLCSTFYKLYVLYEYVNDNLEQHIQLHQQTGQHFIESELWDILMQSVSALSYLQQKGITHQNIKPSNIFFDQNQMVKIADSQVIQQMNTFSLVATNPKEPPKNSYLSPALIEALAQNNWSPNHDTSKSDIFSLGMTIISAGLLEDLDSCYIYYPEPAFQEDIFKQKFNQFKSNYSSKLTNILGIMTSLGEETRPDFNQLWNQLQQFQVKNPHQPSNIQVGHEKQNYDQSNPQLDLQNRYQNHYIHEQQKDLHQGEIVGQNNHKMKQSPSTQPKIVNEDNENVVDDTEDSVDQIKRQNPQNYNKNYAEKQQFNQLAQHQQEVRTPAVPSRSISQSGKIEGSNPLKNSNLNQNNTIKTNYAVKQTSNILPPSIQSTSSVTNNSLSSKALAPVNANFSLPSHPMSKDFESLQSLLMNVKTIYICKTQPDENTGAIERGTVRQGEVEQFLQSQQNNNLNSQFNIDNTYNNNNKYNQQQALNNTQQKASSRSNSFYNNSSNINYNNNLNGNMRSGSSANLHANNNITGAGGMQSQNQGNINGSMQKNNSFHNNSQANSSLLKDHNVQNLNDISNIHNYSNIDDFKISNQQSNIFNNNPKLQQQITSTTPYKAQNQYPQENKTKLDDLQNIKIVSQQNKSFSNSFYENNLKNQKEDIIKNNLNGINSTPTTVNNNNLSSYLPQYQAKSINLTSNNTSFSNINNQSKPAQSSFPLTQQFTIPQSANDGKNLLTNFEELKSKLQEAELKAKMEYESKYGQISSNATSNYGTVIQQTNDYSQNIDYSIQYGKGNTKANNNIDDIIKKYDIKNNNNSNNNNNTSYANFNQSQSSDGDQTQKRNQQYLGNSDGQNNQYVISKNFSSQMMNEPEEQVKKQKQVIQHTKQQSMSDAASRNITPVSNVKTNGAPTFTPVTNVQSFLNQSAQSNHNYQQFSPMQSQQNNQSQQYKVQENLPNFNYQNSDYNNNNQFYSNRFNNEIPEVVIENYQNGSRYEGEKMNGLRHGQGRFFYQDGGLYDGEWKDNKMNGRGVLYYASGKIAYDGYWEEDKFHGFGALFNENPAELLSFFDYRDFDQVDEYWIKYDGEFKDDNKDGFGTLYLSNGERFEGSFKNDFVCGPGSFYKINGEKVDGIWQNNKLIQS</sequence>
<dbReference type="Gene3D" id="2.20.110.10">
    <property type="entry name" value="Histone H3 K4-specific methyltransferase SET7/9 N-terminal domain"/>
    <property type="match status" value="2"/>
</dbReference>
<keyword evidence="5" id="KW-0808">Transferase</keyword>
<keyword evidence="1" id="KW-0677">Repeat</keyword>
<feature type="region of interest" description="Disordered" evidence="3">
    <location>
        <begin position="352"/>
        <end position="388"/>
    </location>
</feature>
<dbReference type="RefSeq" id="XP_001021524.1">
    <property type="nucleotide sequence ID" value="XM_001021524.1"/>
</dbReference>
<keyword evidence="2" id="KW-0175">Coiled coil</keyword>
<gene>
    <name evidence="5" type="ORF">TTHERM_00148890</name>
</gene>
<dbReference type="Pfam" id="PF02493">
    <property type="entry name" value="MORN"/>
    <property type="match status" value="5"/>
</dbReference>
<organism evidence="5 6">
    <name type="scientific">Tetrahymena thermophila (strain SB210)</name>
    <dbReference type="NCBI Taxonomy" id="312017"/>
    <lineage>
        <taxon>Eukaryota</taxon>
        <taxon>Sar</taxon>
        <taxon>Alveolata</taxon>
        <taxon>Ciliophora</taxon>
        <taxon>Intramacronucleata</taxon>
        <taxon>Oligohymenophorea</taxon>
        <taxon>Hymenostomatida</taxon>
        <taxon>Tetrahymenina</taxon>
        <taxon>Tetrahymenidae</taxon>
        <taxon>Tetrahymena</taxon>
    </lineage>
</organism>
<evidence type="ECO:0000313" key="6">
    <source>
        <dbReference type="Proteomes" id="UP000009168"/>
    </source>
</evidence>
<dbReference type="InterPro" id="IPR000719">
    <property type="entry name" value="Prot_kinase_dom"/>
</dbReference>
<dbReference type="PROSITE" id="PS50011">
    <property type="entry name" value="PROTEIN_KINASE_DOM"/>
    <property type="match status" value="1"/>
</dbReference>
<dbReference type="SUPFAM" id="SSF56112">
    <property type="entry name" value="Protein kinase-like (PK-like)"/>
    <property type="match status" value="1"/>
</dbReference>
<evidence type="ECO:0000313" key="5">
    <source>
        <dbReference type="EMBL" id="EAS01279.1"/>
    </source>
</evidence>
<feature type="region of interest" description="Disordered" evidence="3">
    <location>
        <begin position="567"/>
        <end position="588"/>
    </location>
</feature>
<keyword evidence="5" id="KW-0418">Kinase</keyword>
<feature type="region of interest" description="Disordered" evidence="3">
    <location>
        <begin position="894"/>
        <end position="975"/>
    </location>
</feature>
<dbReference type="SUPFAM" id="SSF82185">
    <property type="entry name" value="Histone H3 K4-specific methyltransferase SET7/9 N-terminal domain"/>
    <property type="match status" value="2"/>
</dbReference>
<dbReference type="GeneID" id="7825221"/>
<dbReference type="AlphaFoldDB" id="I7MGA4"/>
<accession>I7MGA4</accession>
<evidence type="ECO:0000259" key="4">
    <source>
        <dbReference type="PROSITE" id="PS50011"/>
    </source>
</evidence>
<dbReference type="Pfam" id="PF00069">
    <property type="entry name" value="Pkinase"/>
    <property type="match status" value="1"/>
</dbReference>
<dbReference type="InterPro" id="IPR003409">
    <property type="entry name" value="MORN"/>
</dbReference>
<proteinExistence type="predicted"/>
<feature type="region of interest" description="Disordered" evidence="3">
    <location>
        <begin position="405"/>
        <end position="441"/>
    </location>
</feature>
<dbReference type="PANTHER" id="PTHR43215">
    <property type="entry name" value="RADIAL SPOKE HEAD 1 HOMOLOG"/>
    <property type="match status" value="1"/>
</dbReference>
<feature type="domain" description="Protein kinase" evidence="4">
    <location>
        <begin position="22"/>
        <end position="298"/>
    </location>
</feature>
<dbReference type="EMBL" id="GG662603">
    <property type="protein sequence ID" value="EAS01279.1"/>
    <property type="molecule type" value="Genomic_DNA"/>
</dbReference>
<dbReference type="OrthoDB" id="4062651at2759"/>
<dbReference type="STRING" id="312017.I7MGA4"/>
<dbReference type="InParanoid" id="I7MGA4"/>
<feature type="compositionally biased region" description="Acidic residues" evidence="3">
    <location>
        <begin position="368"/>
        <end position="381"/>
    </location>
</feature>
<keyword evidence="6" id="KW-1185">Reference proteome</keyword>
<dbReference type="SMART" id="SM00698">
    <property type="entry name" value="MORN"/>
    <property type="match status" value="5"/>
</dbReference>
<dbReference type="SMART" id="SM00220">
    <property type="entry name" value="S_TKc"/>
    <property type="match status" value="1"/>
</dbReference>
<dbReference type="HOGENOM" id="CLU_287371_0_0_1"/>
<feature type="compositionally biased region" description="Polar residues" evidence="3">
    <location>
        <begin position="352"/>
        <end position="364"/>
    </location>
</feature>
<dbReference type="Gene3D" id="1.10.510.10">
    <property type="entry name" value="Transferase(Phosphotransferase) domain 1"/>
    <property type="match status" value="1"/>
</dbReference>
<dbReference type="InterPro" id="IPR011009">
    <property type="entry name" value="Kinase-like_dom_sf"/>
</dbReference>
<feature type="compositionally biased region" description="Low complexity" evidence="3">
    <location>
        <begin position="431"/>
        <end position="441"/>
    </location>
</feature>
<dbReference type="GO" id="GO:0005524">
    <property type="term" value="F:ATP binding"/>
    <property type="evidence" value="ECO:0007669"/>
    <property type="project" value="InterPro"/>
</dbReference>
<feature type="compositionally biased region" description="Low complexity" evidence="3">
    <location>
        <begin position="894"/>
        <end position="908"/>
    </location>
</feature>
<dbReference type="GO" id="GO:0004672">
    <property type="term" value="F:protein kinase activity"/>
    <property type="evidence" value="ECO:0007669"/>
    <property type="project" value="InterPro"/>
</dbReference>
<feature type="region of interest" description="Disordered" evidence="3">
    <location>
        <begin position="614"/>
        <end position="642"/>
    </location>
</feature>
<reference evidence="6" key="1">
    <citation type="journal article" date="2006" name="PLoS Biol.">
        <title>Macronuclear genome sequence of the ciliate Tetrahymena thermophila, a model eukaryote.</title>
        <authorList>
            <person name="Eisen J.A."/>
            <person name="Coyne R.S."/>
            <person name="Wu M."/>
            <person name="Wu D."/>
            <person name="Thiagarajan M."/>
            <person name="Wortman J.R."/>
            <person name="Badger J.H."/>
            <person name="Ren Q."/>
            <person name="Amedeo P."/>
            <person name="Jones K.M."/>
            <person name="Tallon L.J."/>
            <person name="Delcher A.L."/>
            <person name="Salzberg S.L."/>
            <person name="Silva J.C."/>
            <person name="Haas B.J."/>
            <person name="Majoros W.H."/>
            <person name="Farzad M."/>
            <person name="Carlton J.M."/>
            <person name="Smith R.K. Jr."/>
            <person name="Garg J."/>
            <person name="Pearlman R.E."/>
            <person name="Karrer K.M."/>
            <person name="Sun L."/>
            <person name="Manning G."/>
            <person name="Elde N.C."/>
            <person name="Turkewitz A.P."/>
            <person name="Asai D.J."/>
            <person name="Wilkes D.E."/>
            <person name="Wang Y."/>
            <person name="Cai H."/>
            <person name="Collins K."/>
            <person name="Stewart B.A."/>
            <person name="Lee S.R."/>
            <person name="Wilamowska K."/>
            <person name="Weinberg Z."/>
            <person name="Ruzzo W.L."/>
            <person name="Wloga D."/>
            <person name="Gaertig J."/>
            <person name="Frankel J."/>
            <person name="Tsao C.-C."/>
            <person name="Gorovsky M.A."/>
            <person name="Keeling P.J."/>
            <person name="Waller R.F."/>
            <person name="Patron N.J."/>
            <person name="Cherry J.M."/>
            <person name="Stover N.A."/>
            <person name="Krieger C.J."/>
            <person name="del Toro C."/>
            <person name="Ryder H.F."/>
            <person name="Williamson S.C."/>
            <person name="Barbeau R.A."/>
            <person name="Hamilton E.P."/>
            <person name="Orias E."/>
        </authorList>
    </citation>
    <scope>NUCLEOTIDE SEQUENCE [LARGE SCALE GENOMIC DNA]</scope>
    <source>
        <strain evidence="6">SB210</strain>
    </source>
</reference>
<dbReference type="KEGG" id="tet:TTHERM_00148890"/>
<feature type="compositionally biased region" description="Polar residues" evidence="3">
    <location>
        <begin position="909"/>
        <end position="949"/>
    </location>
</feature>
<name>I7MGA4_TETTS</name>